<dbReference type="PROSITE" id="PS50041">
    <property type="entry name" value="C_TYPE_LECTIN_2"/>
    <property type="match status" value="1"/>
</dbReference>
<comment type="caution">
    <text evidence="3">The sequence shown here is derived from an EMBL/GenBank/DDBJ whole genome shotgun (WGS) entry which is preliminary data.</text>
</comment>
<dbReference type="InterPro" id="IPR016186">
    <property type="entry name" value="C-type_lectin-like/link_sf"/>
</dbReference>
<dbReference type="InterPro" id="IPR050111">
    <property type="entry name" value="C-type_lectin/snaclec_domain"/>
</dbReference>
<evidence type="ECO:0000313" key="3">
    <source>
        <dbReference type="EMBL" id="KAJ8304582.1"/>
    </source>
</evidence>
<evidence type="ECO:0000256" key="1">
    <source>
        <dbReference type="ARBA" id="ARBA00023157"/>
    </source>
</evidence>
<sequence>MPFRIDEIHCDRDYTILIRSSQAQAICMTMNAHLLEIETEEENNFIKGRHKNAHNYWTGGNDIEVESVWRWITSKNPITFFDWSVGQPSNLRHRQDCLIIHHSNHQWHDFDCRAENFFICEKE</sequence>
<dbReference type="InterPro" id="IPR018378">
    <property type="entry name" value="C-type_lectin_CS"/>
</dbReference>
<feature type="domain" description="C-type lectin" evidence="2">
    <location>
        <begin position="21"/>
        <end position="121"/>
    </location>
</feature>
<keyword evidence="4" id="KW-1185">Reference proteome</keyword>
<dbReference type="PANTHER" id="PTHR22803">
    <property type="entry name" value="MANNOSE, PHOSPHOLIPASE, LECTIN RECEPTOR RELATED"/>
    <property type="match status" value="1"/>
</dbReference>
<name>A0ABQ9EH19_TEGGR</name>
<protein>
    <recommendedName>
        <fullName evidence="2">C-type lectin domain-containing protein</fullName>
    </recommendedName>
</protein>
<dbReference type="EMBL" id="JARBDR010000903">
    <property type="protein sequence ID" value="KAJ8304582.1"/>
    <property type="molecule type" value="Genomic_DNA"/>
</dbReference>
<dbReference type="PROSITE" id="PS00615">
    <property type="entry name" value="C_TYPE_LECTIN_1"/>
    <property type="match status" value="1"/>
</dbReference>
<proteinExistence type="predicted"/>
<dbReference type="SMART" id="SM00034">
    <property type="entry name" value="CLECT"/>
    <property type="match status" value="1"/>
</dbReference>
<dbReference type="Pfam" id="PF00059">
    <property type="entry name" value="Lectin_C"/>
    <property type="match status" value="1"/>
</dbReference>
<dbReference type="Gene3D" id="3.10.100.10">
    <property type="entry name" value="Mannose-Binding Protein A, subunit A"/>
    <property type="match status" value="1"/>
</dbReference>
<evidence type="ECO:0000313" key="4">
    <source>
        <dbReference type="Proteomes" id="UP001217089"/>
    </source>
</evidence>
<evidence type="ECO:0000259" key="2">
    <source>
        <dbReference type="PROSITE" id="PS50041"/>
    </source>
</evidence>
<dbReference type="SUPFAM" id="SSF56436">
    <property type="entry name" value="C-type lectin-like"/>
    <property type="match status" value="1"/>
</dbReference>
<dbReference type="InterPro" id="IPR001304">
    <property type="entry name" value="C-type_lectin-like"/>
</dbReference>
<gene>
    <name evidence="3" type="ORF">KUTeg_018165</name>
</gene>
<dbReference type="InterPro" id="IPR016187">
    <property type="entry name" value="CTDL_fold"/>
</dbReference>
<dbReference type="Proteomes" id="UP001217089">
    <property type="component" value="Unassembled WGS sequence"/>
</dbReference>
<keyword evidence="1" id="KW-1015">Disulfide bond</keyword>
<accession>A0ABQ9EH19</accession>
<dbReference type="CDD" id="cd00037">
    <property type="entry name" value="CLECT"/>
    <property type="match status" value="1"/>
</dbReference>
<organism evidence="3 4">
    <name type="scientific">Tegillarca granosa</name>
    <name type="common">Malaysian cockle</name>
    <name type="synonym">Anadara granosa</name>
    <dbReference type="NCBI Taxonomy" id="220873"/>
    <lineage>
        <taxon>Eukaryota</taxon>
        <taxon>Metazoa</taxon>
        <taxon>Spiralia</taxon>
        <taxon>Lophotrochozoa</taxon>
        <taxon>Mollusca</taxon>
        <taxon>Bivalvia</taxon>
        <taxon>Autobranchia</taxon>
        <taxon>Pteriomorphia</taxon>
        <taxon>Arcoida</taxon>
        <taxon>Arcoidea</taxon>
        <taxon>Arcidae</taxon>
        <taxon>Tegillarca</taxon>
    </lineage>
</organism>
<reference evidence="3 4" key="1">
    <citation type="submission" date="2022-12" db="EMBL/GenBank/DDBJ databases">
        <title>Chromosome-level genome of Tegillarca granosa.</title>
        <authorList>
            <person name="Kim J."/>
        </authorList>
    </citation>
    <scope>NUCLEOTIDE SEQUENCE [LARGE SCALE GENOMIC DNA]</scope>
    <source>
        <strain evidence="3">Teg-2019</strain>
        <tissue evidence="3">Adductor muscle</tissue>
    </source>
</reference>